<name>A0A0F9JM24_9ZZZZ</name>
<proteinExistence type="predicted"/>
<protein>
    <submittedName>
        <fullName evidence="1">Uncharacterized protein</fullName>
    </submittedName>
</protein>
<reference evidence="1" key="1">
    <citation type="journal article" date="2015" name="Nature">
        <title>Complex archaea that bridge the gap between prokaryotes and eukaryotes.</title>
        <authorList>
            <person name="Spang A."/>
            <person name="Saw J.H."/>
            <person name="Jorgensen S.L."/>
            <person name="Zaremba-Niedzwiedzka K."/>
            <person name="Martijn J."/>
            <person name="Lind A.E."/>
            <person name="van Eijk R."/>
            <person name="Schleper C."/>
            <person name="Guy L."/>
            <person name="Ettema T.J."/>
        </authorList>
    </citation>
    <scope>NUCLEOTIDE SEQUENCE</scope>
</reference>
<dbReference type="EMBL" id="LAZR01009768">
    <property type="protein sequence ID" value="KKM70698.1"/>
    <property type="molecule type" value="Genomic_DNA"/>
</dbReference>
<comment type="caution">
    <text evidence="1">The sequence shown here is derived from an EMBL/GenBank/DDBJ whole genome shotgun (WGS) entry which is preliminary data.</text>
</comment>
<dbReference type="AlphaFoldDB" id="A0A0F9JM24"/>
<organism evidence="1">
    <name type="scientific">marine sediment metagenome</name>
    <dbReference type="NCBI Taxonomy" id="412755"/>
    <lineage>
        <taxon>unclassified sequences</taxon>
        <taxon>metagenomes</taxon>
        <taxon>ecological metagenomes</taxon>
    </lineage>
</organism>
<gene>
    <name evidence="1" type="ORF">LCGC14_1438150</name>
</gene>
<accession>A0A0F9JM24</accession>
<evidence type="ECO:0000313" key="1">
    <source>
        <dbReference type="EMBL" id="KKM70698.1"/>
    </source>
</evidence>
<sequence length="96" mass="11172">MQIERRIIESGLLSKGFVKEKTHHNYFHHMYQGKITGVYTYTSLGTNYKTYDAGLLNMIKKQLRLDRSKQVVDLCKCPITEDAYNQILIDKGIFTP</sequence>